<feature type="transmembrane region" description="Helical" evidence="1">
    <location>
        <begin position="20"/>
        <end position="38"/>
    </location>
</feature>
<keyword evidence="1" id="KW-1133">Transmembrane helix</keyword>
<protein>
    <submittedName>
        <fullName evidence="2">Uncharacterized protein</fullName>
    </submittedName>
</protein>
<dbReference type="AlphaFoldDB" id="A0A4P6K4G2"/>
<feature type="transmembrane region" description="Helical" evidence="1">
    <location>
        <begin position="162"/>
        <end position="182"/>
    </location>
</feature>
<name>A0A4P6K4G2_KTERU</name>
<dbReference type="EMBL" id="CP035758">
    <property type="protein sequence ID" value="QBD82720.1"/>
    <property type="molecule type" value="Genomic_DNA"/>
</dbReference>
<feature type="transmembrane region" description="Helical" evidence="1">
    <location>
        <begin position="131"/>
        <end position="150"/>
    </location>
</feature>
<keyword evidence="1" id="KW-0472">Membrane</keyword>
<keyword evidence="3" id="KW-1185">Reference proteome</keyword>
<feature type="transmembrane region" description="Helical" evidence="1">
    <location>
        <begin position="90"/>
        <end position="111"/>
    </location>
</feature>
<evidence type="ECO:0000256" key="1">
    <source>
        <dbReference type="SAM" id="Phobius"/>
    </source>
</evidence>
<gene>
    <name evidence="2" type="ORF">EPA93_44840</name>
</gene>
<dbReference type="RefSeq" id="WP_129893789.1">
    <property type="nucleotide sequence ID" value="NZ_CP035758.1"/>
</dbReference>
<evidence type="ECO:0000313" key="2">
    <source>
        <dbReference type="EMBL" id="QBD82720.1"/>
    </source>
</evidence>
<keyword evidence="1" id="KW-0812">Transmembrane</keyword>
<feature type="transmembrane region" description="Helical" evidence="1">
    <location>
        <begin position="58"/>
        <end position="78"/>
    </location>
</feature>
<organism evidence="2 3">
    <name type="scientific">Ktedonosporobacter rubrisoli</name>
    <dbReference type="NCBI Taxonomy" id="2509675"/>
    <lineage>
        <taxon>Bacteria</taxon>
        <taxon>Bacillati</taxon>
        <taxon>Chloroflexota</taxon>
        <taxon>Ktedonobacteria</taxon>
        <taxon>Ktedonobacterales</taxon>
        <taxon>Ktedonosporobacteraceae</taxon>
        <taxon>Ktedonosporobacter</taxon>
    </lineage>
</organism>
<proteinExistence type="predicted"/>
<sequence length="249" mass="26888">MLADGAQMAAEQGARGAERAGYIGAMLAWATLLGNLSFLLPNALTTGYLALGNLIFTVYPLLLGAFATFVMMIAVQVLPWRAAATSVTVVYLLFGLVNYLLIPLLMTLNLQLEQQYLLPHASTVSLIGLEWQYGLLIPAVLLDAIAWLTRRAKWPPRRANRVTFVVASISISLAALLYPFFIRSAQEQSDPLSKMNGPIAAAQLQASSNLPHSSIVLVIALSLLLGLLGIWGGSWLGAGIGELMRRTKR</sequence>
<dbReference type="KEGG" id="kbs:EPA93_44840"/>
<evidence type="ECO:0000313" key="3">
    <source>
        <dbReference type="Proteomes" id="UP000290365"/>
    </source>
</evidence>
<dbReference type="Proteomes" id="UP000290365">
    <property type="component" value="Chromosome"/>
</dbReference>
<feature type="transmembrane region" description="Helical" evidence="1">
    <location>
        <begin position="215"/>
        <end position="240"/>
    </location>
</feature>
<reference evidence="2 3" key="1">
    <citation type="submission" date="2019-01" db="EMBL/GenBank/DDBJ databases">
        <title>Ktedonosporobacter rubrisoli SCAWS-G2.</title>
        <authorList>
            <person name="Huang Y."/>
            <person name="Yan B."/>
        </authorList>
    </citation>
    <scope>NUCLEOTIDE SEQUENCE [LARGE SCALE GENOMIC DNA]</scope>
    <source>
        <strain evidence="2 3">SCAWS-G2</strain>
    </source>
</reference>
<accession>A0A4P6K4G2</accession>